<dbReference type="EMBL" id="JAEHOE010000012">
    <property type="protein sequence ID" value="KAG2497882.1"/>
    <property type="molecule type" value="Genomic_DNA"/>
</dbReference>
<reference evidence="1" key="1">
    <citation type="journal article" date="2020" name="bioRxiv">
        <title>Comparative genomics of Chlamydomonas.</title>
        <authorList>
            <person name="Craig R.J."/>
            <person name="Hasan A.R."/>
            <person name="Ness R.W."/>
            <person name="Keightley P.D."/>
        </authorList>
    </citation>
    <scope>NUCLEOTIDE SEQUENCE</scope>
    <source>
        <strain evidence="1">CCAP 11/70</strain>
    </source>
</reference>
<evidence type="ECO:0000313" key="2">
    <source>
        <dbReference type="Proteomes" id="UP000612055"/>
    </source>
</evidence>
<dbReference type="Proteomes" id="UP000612055">
    <property type="component" value="Unassembled WGS sequence"/>
</dbReference>
<organism evidence="1 2">
    <name type="scientific">Edaphochlamys debaryana</name>
    <dbReference type="NCBI Taxonomy" id="47281"/>
    <lineage>
        <taxon>Eukaryota</taxon>
        <taxon>Viridiplantae</taxon>
        <taxon>Chlorophyta</taxon>
        <taxon>core chlorophytes</taxon>
        <taxon>Chlorophyceae</taxon>
        <taxon>CS clade</taxon>
        <taxon>Chlamydomonadales</taxon>
        <taxon>Chlamydomonadales incertae sedis</taxon>
        <taxon>Edaphochlamys</taxon>
    </lineage>
</organism>
<evidence type="ECO:0000313" key="1">
    <source>
        <dbReference type="EMBL" id="KAG2497882.1"/>
    </source>
</evidence>
<keyword evidence="2" id="KW-1185">Reference proteome</keyword>
<sequence>MNRAISYANKLASASPEDAALRKRIFDALSGAYLQLLPRLRTAPDCTIPLYACSRAKYWGPASTGGKGGLAVALLQRLSEKECALLWGEWKEQSDQSHSNLWLALAEALKSAEGRQVLSSIDLPRLLEASAVGLLSTRELAPQACSNILLACARLKWRNDRLAHHLTECLLEQGHKAKNQELANAVYALGELAEDVRHMPRPEDLQGLVQEATARLASPRGASTFIPLDYANMLLGCAKLGFKDSALEPLVVAAGQAVHHMSAQEFANTVWAVAKTGLADQGWYASAVKVVEQAGLFAATSPQNWSNLWYALAVVRHRPASGRLLGLTVNAAGALRQGADYQTCANSLWALANLRLYDERLVDALAGRLGELLGQDSKQLTEQGLCNSLWALAVMGPGVLSRYSGLVEGLLREAERRWMEGGRSSLNREQLVQLWQTQLELANVGGGELQRVLGAAERREGSFLSALRMAASSRIHLLASLKPSPLEDEVASALEKLQRRMGPGAIVSVQRRVVVEEVGRFVQVLVELGSGRRVAVEPIALHDVYATPPHDRMLTGSVQLRNRHLEPCFGATDFLSAPYWEWEAPLPGAPKAEDEQLDYLSRLLGLREA</sequence>
<name>A0A835Y7U9_9CHLO</name>
<dbReference type="OrthoDB" id="536711at2759"/>
<dbReference type="InterPro" id="IPR050870">
    <property type="entry name" value="FAST_kinase"/>
</dbReference>
<dbReference type="AlphaFoldDB" id="A0A835Y7U9"/>
<protein>
    <recommendedName>
        <fullName evidence="3">RAP domain-containing protein</fullName>
    </recommendedName>
</protein>
<dbReference type="GO" id="GO:0003723">
    <property type="term" value="F:RNA binding"/>
    <property type="evidence" value="ECO:0007669"/>
    <property type="project" value="TreeGrafter"/>
</dbReference>
<accession>A0A835Y7U9</accession>
<proteinExistence type="predicted"/>
<dbReference type="GO" id="GO:0009507">
    <property type="term" value="C:chloroplast"/>
    <property type="evidence" value="ECO:0007669"/>
    <property type="project" value="GOC"/>
</dbReference>
<evidence type="ECO:0008006" key="3">
    <source>
        <dbReference type="Google" id="ProtNLM"/>
    </source>
</evidence>
<dbReference type="GO" id="GO:0005759">
    <property type="term" value="C:mitochondrial matrix"/>
    <property type="evidence" value="ECO:0007669"/>
    <property type="project" value="TreeGrafter"/>
</dbReference>
<dbReference type="PANTHER" id="PTHR21228:SF40">
    <property type="entry name" value="LD45607P"/>
    <property type="match status" value="1"/>
</dbReference>
<dbReference type="GO" id="GO:0000963">
    <property type="term" value="P:mitochondrial RNA processing"/>
    <property type="evidence" value="ECO:0007669"/>
    <property type="project" value="TreeGrafter"/>
</dbReference>
<gene>
    <name evidence="1" type="ORF">HYH03_004148</name>
</gene>
<dbReference type="GO" id="GO:0035770">
    <property type="term" value="C:ribonucleoprotein granule"/>
    <property type="evidence" value="ECO:0007669"/>
    <property type="project" value="TreeGrafter"/>
</dbReference>
<dbReference type="GO" id="GO:0044528">
    <property type="term" value="P:regulation of mitochondrial mRNA stability"/>
    <property type="evidence" value="ECO:0007669"/>
    <property type="project" value="TreeGrafter"/>
</dbReference>
<comment type="caution">
    <text evidence="1">The sequence shown here is derived from an EMBL/GenBank/DDBJ whole genome shotgun (WGS) entry which is preliminary data.</text>
</comment>
<dbReference type="PANTHER" id="PTHR21228">
    <property type="entry name" value="FAST LEU-RICH DOMAIN-CONTAINING"/>
    <property type="match status" value="1"/>
</dbReference>
<dbReference type="GO" id="GO:1901259">
    <property type="term" value="P:chloroplast rRNA processing"/>
    <property type="evidence" value="ECO:0007669"/>
    <property type="project" value="TreeGrafter"/>
</dbReference>